<dbReference type="OrthoDB" id="9772751at2"/>
<keyword evidence="2" id="KW-0949">S-adenosyl-L-methionine</keyword>
<proteinExistence type="inferred from homology"/>
<comment type="catalytic activity">
    <reaction evidence="8">
        <text>arsenic triglutathione + 3 [thioredoxin]-dithiol + 3 S-adenosyl-L-methionine = trimethylarsine + 3 [thioredoxin]-disulfide + 3 glutathione + 3 S-adenosyl-L-homocysteine + 3 H(+)</text>
        <dbReference type="Rhea" id="RHEA:69432"/>
        <dbReference type="Rhea" id="RHEA-COMP:10698"/>
        <dbReference type="Rhea" id="RHEA-COMP:10700"/>
        <dbReference type="ChEBI" id="CHEBI:15378"/>
        <dbReference type="ChEBI" id="CHEBI:27130"/>
        <dbReference type="ChEBI" id="CHEBI:29950"/>
        <dbReference type="ChEBI" id="CHEBI:50058"/>
        <dbReference type="ChEBI" id="CHEBI:57856"/>
        <dbReference type="ChEBI" id="CHEBI:57925"/>
        <dbReference type="ChEBI" id="CHEBI:59789"/>
        <dbReference type="ChEBI" id="CHEBI:183640"/>
        <dbReference type="EC" id="2.1.1.137"/>
    </reaction>
</comment>
<keyword evidence="1 10" id="KW-0808">Transferase</keyword>
<dbReference type="EMBL" id="CP036266">
    <property type="protein sequence ID" value="QDT19972.1"/>
    <property type="molecule type" value="Genomic_DNA"/>
</dbReference>
<dbReference type="Proteomes" id="UP000320421">
    <property type="component" value="Chromosome"/>
</dbReference>
<evidence type="ECO:0000256" key="4">
    <source>
        <dbReference type="ARBA" id="ARBA00034521"/>
    </source>
</evidence>
<dbReference type="InterPro" id="IPR025714">
    <property type="entry name" value="Methyltranfer_dom"/>
</dbReference>
<feature type="domain" description="Methyltransferase" evidence="9">
    <location>
        <begin position="64"/>
        <end position="253"/>
    </location>
</feature>
<sequence>MNSVNARQQSTEEASVYNRYASAAQELEQSLCCPVQYNPAYLSIIPEEILEKDYGCGDPSPYISPGDTVLDLGSGGGKICYIASQIVGPEGRVIGVDCNAEMLALARKYQQPVAEELGYANVEFRCGLIQDLQLDLDLLNQELAHSPIDSQARWLELRDLEQRLRSESPLIADESVDCVVSNCVLNLVREADRAQLLQEVFRVLKRGGKAVISDIVCDEDVPQEMRDDPTLWSGCISGAFREDAFLAAFEAAGFHGIEILKREEQPWQTVNGIEFRSVTVSAYKGKQGPCLERNQALIYRGPFKKVEDDDGHLYFRGQRIAVCDKTFNLLQQAPYTGQFLPVEPYQDIPLEQATEMDCRRNAIRDPRETKGKGFDLTTQILDSCCTPDGGCC</sequence>
<organism evidence="10 11">
    <name type="scientific">Gimesia chilikensis</name>
    <dbReference type="NCBI Taxonomy" id="2605989"/>
    <lineage>
        <taxon>Bacteria</taxon>
        <taxon>Pseudomonadati</taxon>
        <taxon>Planctomycetota</taxon>
        <taxon>Planctomycetia</taxon>
        <taxon>Planctomycetales</taxon>
        <taxon>Planctomycetaceae</taxon>
        <taxon>Gimesia</taxon>
    </lineage>
</organism>
<keyword evidence="10" id="KW-0489">Methyltransferase</keyword>
<dbReference type="GO" id="GO:0030791">
    <property type="term" value="F:arsenite methyltransferase activity"/>
    <property type="evidence" value="ECO:0007669"/>
    <property type="project" value="UniProtKB-EC"/>
</dbReference>
<gene>
    <name evidence="10" type="ORF">HG66A1_17450</name>
</gene>
<comment type="catalytic activity">
    <reaction evidence="7">
        <text>arsenic triglutathione + 2 [thioredoxin]-dithiol + 2 S-adenosyl-L-methionine + H2O = dimethylarsinous acid + 2 [thioredoxin]-disulfide + 3 glutathione + 2 S-adenosyl-L-homocysteine + 2 H(+)</text>
        <dbReference type="Rhea" id="RHEA:69464"/>
        <dbReference type="Rhea" id="RHEA-COMP:10698"/>
        <dbReference type="Rhea" id="RHEA-COMP:10700"/>
        <dbReference type="ChEBI" id="CHEBI:15377"/>
        <dbReference type="ChEBI" id="CHEBI:15378"/>
        <dbReference type="ChEBI" id="CHEBI:23808"/>
        <dbReference type="ChEBI" id="CHEBI:29950"/>
        <dbReference type="ChEBI" id="CHEBI:50058"/>
        <dbReference type="ChEBI" id="CHEBI:57856"/>
        <dbReference type="ChEBI" id="CHEBI:57925"/>
        <dbReference type="ChEBI" id="CHEBI:59789"/>
        <dbReference type="ChEBI" id="CHEBI:183640"/>
        <dbReference type="EC" id="2.1.1.137"/>
    </reaction>
</comment>
<evidence type="ECO:0000313" key="11">
    <source>
        <dbReference type="Proteomes" id="UP000320421"/>
    </source>
</evidence>
<evidence type="ECO:0000256" key="8">
    <source>
        <dbReference type="ARBA" id="ARBA00048428"/>
    </source>
</evidence>
<evidence type="ECO:0000256" key="3">
    <source>
        <dbReference type="ARBA" id="ARBA00034487"/>
    </source>
</evidence>
<evidence type="ECO:0000313" key="10">
    <source>
        <dbReference type="EMBL" id="QDT19972.1"/>
    </source>
</evidence>
<dbReference type="Pfam" id="PF13847">
    <property type="entry name" value="Methyltransf_31"/>
    <property type="match status" value="1"/>
</dbReference>
<dbReference type="RefSeq" id="WP_145182095.1">
    <property type="nucleotide sequence ID" value="NZ_CP036266.1"/>
</dbReference>
<comment type="similarity">
    <text evidence="3">Belongs to the methyltransferase superfamily. Arsenite methyltransferase family.</text>
</comment>
<dbReference type="CDD" id="cd02440">
    <property type="entry name" value="AdoMet_MTases"/>
    <property type="match status" value="1"/>
</dbReference>
<dbReference type="GO" id="GO:0032259">
    <property type="term" value="P:methylation"/>
    <property type="evidence" value="ECO:0007669"/>
    <property type="project" value="UniProtKB-KW"/>
</dbReference>
<accession>A0A517PKS1</accession>
<evidence type="ECO:0000256" key="5">
    <source>
        <dbReference type="ARBA" id="ARBA00034545"/>
    </source>
</evidence>
<dbReference type="PANTHER" id="PTHR43675">
    <property type="entry name" value="ARSENITE METHYLTRANSFERASE"/>
    <property type="match status" value="1"/>
</dbReference>
<evidence type="ECO:0000256" key="7">
    <source>
        <dbReference type="ARBA" id="ARBA00047943"/>
    </source>
</evidence>
<evidence type="ECO:0000256" key="2">
    <source>
        <dbReference type="ARBA" id="ARBA00022691"/>
    </source>
</evidence>
<evidence type="ECO:0000259" key="9">
    <source>
        <dbReference type="Pfam" id="PF13847"/>
    </source>
</evidence>
<dbReference type="PANTHER" id="PTHR43675:SF8">
    <property type="entry name" value="ARSENITE METHYLTRANSFERASE"/>
    <property type="match status" value="1"/>
</dbReference>
<comment type="catalytic activity">
    <reaction evidence="6">
        <text>arsenic triglutathione + [thioredoxin]-dithiol + S-adenosyl-L-methionine + 2 H2O = methylarsonous acid + [thioredoxin]-disulfide + 3 glutathione + S-adenosyl-L-homocysteine + H(+)</text>
        <dbReference type="Rhea" id="RHEA:69460"/>
        <dbReference type="Rhea" id="RHEA-COMP:10698"/>
        <dbReference type="Rhea" id="RHEA-COMP:10700"/>
        <dbReference type="ChEBI" id="CHEBI:15377"/>
        <dbReference type="ChEBI" id="CHEBI:15378"/>
        <dbReference type="ChEBI" id="CHEBI:17826"/>
        <dbReference type="ChEBI" id="CHEBI:29950"/>
        <dbReference type="ChEBI" id="CHEBI:50058"/>
        <dbReference type="ChEBI" id="CHEBI:57856"/>
        <dbReference type="ChEBI" id="CHEBI:57925"/>
        <dbReference type="ChEBI" id="CHEBI:59789"/>
        <dbReference type="ChEBI" id="CHEBI:183640"/>
        <dbReference type="EC" id="2.1.1.137"/>
    </reaction>
</comment>
<dbReference type="SUPFAM" id="SSF53335">
    <property type="entry name" value="S-adenosyl-L-methionine-dependent methyltransferases"/>
    <property type="match status" value="1"/>
</dbReference>
<keyword evidence="11" id="KW-1185">Reference proteome</keyword>
<name>A0A517PKS1_9PLAN</name>
<evidence type="ECO:0000256" key="1">
    <source>
        <dbReference type="ARBA" id="ARBA00022679"/>
    </source>
</evidence>
<dbReference type="InterPro" id="IPR029063">
    <property type="entry name" value="SAM-dependent_MTases_sf"/>
</dbReference>
<dbReference type="Gene3D" id="3.40.50.150">
    <property type="entry name" value="Vaccinia Virus protein VP39"/>
    <property type="match status" value="2"/>
</dbReference>
<dbReference type="AlphaFoldDB" id="A0A517PKS1"/>
<evidence type="ECO:0000256" key="6">
    <source>
        <dbReference type="ARBA" id="ARBA00047941"/>
    </source>
</evidence>
<dbReference type="InterPro" id="IPR026669">
    <property type="entry name" value="Arsenite_MeTrfase-like"/>
</dbReference>
<dbReference type="EC" id="2.1.1.137" evidence="4"/>
<reference evidence="10 11" key="1">
    <citation type="submission" date="2019-02" db="EMBL/GenBank/DDBJ databases">
        <title>Deep-cultivation of Planctomycetes and their phenomic and genomic characterization uncovers novel biology.</title>
        <authorList>
            <person name="Wiegand S."/>
            <person name="Jogler M."/>
            <person name="Boedeker C."/>
            <person name="Pinto D."/>
            <person name="Vollmers J."/>
            <person name="Rivas-Marin E."/>
            <person name="Kohn T."/>
            <person name="Peeters S.H."/>
            <person name="Heuer A."/>
            <person name="Rast P."/>
            <person name="Oberbeckmann S."/>
            <person name="Bunk B."/>
            <person name="Jeske O."/>
            <person name="Meyerdierks A."/>
            <person name="Storesund J.E."/>
            <person name="Kallscheuer N."/>
            <person name="Luecker S."/>
            <person name="Lage O.M."/>
            <person name="Pohl T."/>
            <person name="Merkel B.J."/>
            <person name="Hornburger P."/>
            <person name="Mueller R.-W."/>
            <person name="Bruemmer F."/>
            <person name="Labrenz M."/>
            <person name="Spormann A.M."/>
            <person name="Op den Camp H."/>
            <person name="Overmann J."/>
            <person name="Amann R."/>
            <person name="Jetten M.S.M."/>
            <person name="Mascher T."/>
            <person name="Medema M.H."/>
            <person name="Devos D.P."/>
            <person name="Kaster A.-K."/>
            <person name="Ovreas L."/>
            <person name="Rohde M."/>
            <person name="Galperin M.Y."/>
            <person name="Jogler C."/>
        </authorList>
    </citation>
    <scope>NUCLEOTIDE SEQUENCE [LARGE SCALE GENOMIC DNA]</scope>
    <source>
        <strain evidence="10 11">HG66A1</strain>
    </source>
</reference>
<protein>
    <recommendedName>
        <fullName evidence="5">Arsenite methyltransferase</fullName>
        <ecNumber evidence="4">2.1.1.137</ecNumber>
    </recommendedName>
</protein>